<name>A0A2M7QHU9_9BACT</name>
<sequence>MGKTRIQKQIGIFTQRVKTKIPNARLILFGSYVKGEANQYSDIDILVISDTFLKMKQKKRFDMLYSMAKGIYPDINAFGFTPDEVVKINPLTTLSDALKTGQVIS</sequence>
<dbReference type="Pfam" id="PF01909">
    <property type="entry name" value="NTP_transf_2"/>
    <property type="match status" value="1"/>
</dbReference>
<comment type="caution">
    <text evidence="2">The sequence shown here is derived from an EMBL/GenBank/DDBJ whole genome shotgun (WGS) entry which is preliminary data.</text>
</comment>
<dbReference type="AlphaFoldDB" id="A0A2M7QHU9"/>
<evidence type="ECO:0000313" key="3">
    <source>
        <dbReference type="Proteomes" id="UP000229401"/>
    </source>
</evidence>
<gene>
    <name evidence="2" type="ORF">COY87_03730</name>
</gene>
<proteinExistence type="predicted"/>
<protein>
    <recommendedName>
        <fullName evidence="1">Polymerase nucleotidyl transferase domain-containing protein</fullName>
    </recommendedName>
</protein>
<reference evidence="3" key="1">
    <citation type="submission" date="2017-09" db="EMBL/GenBank/DDBJ databases">
        <title>Depth-based differentiation of microbial function through sediment-hosted aquifers and enrichment of novel symbionts in the deep terrestrial subsurface.</title>
        <authorList>
            <person name="Probst A.J."/>
            <person name="Ladd B."/>
            <person name="Jarett J.K."/>
            <person name="Geller-Mcgrath D.E."/>
            <person name="Sieber C.M.K."/>
            <person name="Emerson J.B."/>
            <person name="Anantharaman K."/>
            <person name="Thomas B.C."/>
            <person name="Malmstrom R."/>
            <person name="Stieglmeier M."/>
            <person name="Klingl A."/>
            <person name="Woyke T."/>
            <person name="Ryan C.M."/>
            <person name="Banfield J.F."/>
        </authorList>
    </citation>
    <scope>NUCLEOTIDE SEQUENCE [LARGE SCALE GENOMIC DNA]</scope>
</reference>
<dbReference type="InterPro" id="IPR043519">
    <property type="entry name" value="NT_sf"/>
</dbReference>
<dbReference type="SUPFAM" id="SSF81301">
    <property type="entry name" value="Nucleotidyltransferase"/>
    <property type="match status" value="1"/>
</dbReference>
<dbReference type="PANTHER" id="PTHR43449">
    <property type="entry name" value="NUCLEOTIDYLTRANSFERASE"/>
    <property type="match status" value="1"/>
</dbReference>
<organism evidence="2 3">
    <name type="scientific">Candidatus Roizmanbacteria bacterium CG_4_10_14_0_8_um_filter_33_9</name>
    <dbReference type="NCBI Taxonomy" id="1974826"/>
    <lineage>
        <taxon>Bacteria</taxon>
        <taxon>Candidatus Roizmaniibacteriota</taxon>
    </lineage>
</organism>
<dbReference type="Gene3D" id="3.30.460.10">
    <property type="entry name" value="Beta Polymerase, domain 2"/>
    <property type="match status" value="1"/>
</dbReference>
<dbReference type="CDD" id="cd05403">
    <property type="entry name" value="NT_KNTase_like"/>
    <property type="match status" value="1"/>
</dbReference>
<dbReference type="PANTHER" id="PTHR43449:SF1">
    <property type="entry name" value="POLYMERASE BETA NUCLEOTIDYLTRANSFERASE DOMAIN-CONTAINING PROTEIN"/>
    <property type="match status" value="1"/>
</dbReference>
<dbReference type="GO" id="GO:0016779">
    <property type="term" value="F:nucleotidyltransferase activity"/>
    <property type="evidence" value="ECO:0007669"/>
    <property type="project" value="InterPro"/>
</dbReference>
<dbReference type="Proteomes" id="UP000229401">
    <property type="component" value="Unassembled WGS sequence"/>
</dbReference>
<dbReference type="EMBL" id="PFLI01000125">
    <property type="protein sequence ID" value="PIY71899.1"/>
    <property type="molecule type" value="Genomic_DNA"/>
</dbReference>
<evidence type="ECO:0000313" key="2">
    <source>
        <dbReference type="EMBL" id="PIY71899.1"/>
    </source>
</evidence>
<accession>A0A2M7QHU9</accession>
<dbReference type="InterPro" id="IPR002934">
    <property type="entry name" value="Polymerase_NTP_transf_dom"/>
</dbReference>
<evidence type="ECO:0000259" key="1">
    <source>
        <dbReference type="Pfam" id="PF01909"/>
    </source>
</evidence>
<feature type="domain" description="Polymerase nucleotidyl transferase" evidence="1">
    <location>
        <begin position="14"/>
        <end position="74"/>
    </location>
</feature>